<dbReference type="Pfam" id="PF01738">
    <property type="entry name" value="DLH"/>
    <property type="match status" value="1"/>
</dbReference>
<accession>A0A5R9FWD9</accession>
<dbReference type="AlphaFoldDB" id="A0A5R9FWD9"/>
<dbReference type="PANTHER" id="PTHR10655:SF17">
    <property type="entry name" value="LYSOPHOSPHOLIPASE-LIKE PROTEIN 1"/>
    <property type="match status" value="1"/>
</dbReference>
<keyword evidence="2" id="KW-0378">Hydrolase</keyword>
<keyword evidence="3" id="KW-1185">Reference proteome</keyword>
<dbReference type="GO" id="GO:0016787">
    <property type="term" value="F:hydrolase activity"/>
    <property type="evidence" value="ECO:0007669"/>
    <property type="project" value="UniProtKB-KW"/>
</dbReference>
<comment type="caution">
    <text evidence="2">The sequence shown here is derived from an EMBL/GenBank/DDBJ whole genome shotgun (WGS) entry which is preliminary data.</text>
</comment>
<dbReference type="PANTHER" id="PTHR10655">
    <property type="entry name" value="LYSOPHOSPHOLIPASE-RELATED"/>
    <property type="match status" value="1"/>
</dbReference>
<dbReference type="SUPFAM" id="SSF53474">
    <property type="entry name" value="alpha/beta-Hydrolases"/>
    <property type="match status" value="1"/>
</dbReference>
<evidence type="ECO:0000313" key="3">
    <source>
        <dbReference type="Proteomes" id="UP000309676"/>
    </source>
</evidence>
<gene>
    <name evidence="2" type="ORF">FE782_30755</name>
</gene>
<organism evidence="2 3">
    <name type="scientific">Paenibacillus antri</name>
    <dbReference type="NCBI Taxonomy" id="2582848"/>
    <lineage>
        <taxon>Bacteria</taxon>
        <taxon>Bacillati</taxon>
        <taxon>Bacillota</taxon>
        <taxon>Bacilli</taxon>
        <taxon>Bacillales</taxon>
        <taxon>Paenibacillaceae</taxon>
        <taxon>Paenibacillus</taxon>
    </lineage>
</organism>
<dbReference type="EMBL" id="VCIW01000037">
    <property type="protein sequence ID" value="TLS48392.1"/>
    <property type="molecule type" value="Genomic_DNA"/>
</dbReference>
<dbReference type="RefSeq" id="WP_138198184.1">
    <property type="nucleotide sequence ID" value="NZ_VCIW01000037.1"/>
</dbReference>
<dbReference type="Proteomes" id="UP000309676">
    <property type="component" value="Unassembled WGS sequence"/>
</dbReference>
<feature type="domain" description="Dienelactone hydrolase" evidence="1">
    <location>
        <begin position="92"/>
        <end position="191"/>
    </location>
</feature>
<protein>
    <submittedName>
        <fullName evidence="2">Alpha/beta hydrolase</fullName>
    </submittedName>
</protein>
<dbReference type="Gene3D" id="3.40.50.1820">
    <property type="entry name" value="alpha/beta hydrolase"/>
    <property type="match status" value="1"/>
</dbReference>
<sequence>MKHIYREGAGEDKPVLLLLHGTGGDEESLLELASRIDAEAAVLSVRGNVLENGMPRFFRRISEGVFDEADLAFRTQELHNFLHDASLQYGFARERVVAVGYSNGANIAGSLLFQHEDALQAAILFRPMVPRRGVPLPRLDGLPVFIGAGETDPLIPKAETEELRSLLEGAGAAVTLHWEPAGHQLANTEIDAAAAWVRSLPGPNE</sequence>
<dbReference type="InterPro" id="IPR050565">
    <property type="entry name" value="LYPA1-2/EST-like"/>
</dbReference>
<name>A0A5R9FWD9_9BACL</name>
<proteinExistence type="predicted"/>
<dbReference type="OrthoDB" id="9796570at2"/>
<dbReference type="InterPro" id="IPR029058">
    <property type="entry name" value="AB_hydrolase_fold"/>
</dbReference>
<dbReference type="InterPro" id="IPR002925">
    <property type="entry name" value="Dienelactn_hydro"/>
</dbReference>
<evidence type="ECO:0000313" key="2">
    <source>
        <dbReference type="EMBL" id="TLS48392.1"/>
    </source>
</evidence>
<evidence type="ECO:0000259" key="1">
    <source>
        <dbReference type="Pfam" id="PF01738"/>
    </source>
</evidence>
<reference evidence="2 3" key="1">
    <citation type="submission" date="2019-05" db="EMBL/GenBank/DDBJ databases">
        <authorList>
            <person name="Narsing Rao M.P."/>
            <person name="Li W.J."/>
        </authorList>
    </citation>
    <scope>NUCLEOTIDE SEQUENCE [LARGE SCALE GENOMIC DNA]</scope>
    <source>
        <strain evidence="2 3">SYSU_K30003</strain>
    </source>
</reference>